<reference evidence="1 2" key="1">
    <citation type="journal article" date="2015" name="Genome Biol.">
        <title>Comparative genomics of Steinernema reveals deeply conserved gene regulatory networks.</title>
        <authorList>
            <person name="Dillman A.R."/>
            <person name="Macchietto M."/>
            <person name="Porter C.F."/>
            <person name="Rogers A."/>
            <person name="Williams B."/>
            <person name="Antoshechkin I."/>
            <person name="Lee M.M."/>
            <person name="Goodwin Z."/>
            <person name="Lu X."/>
            <person name="Lewis E.E."/>
            <person name="Goodrich-Blair H."/>
            <person name="Stock S.P."/>
            <person name="Adams B.J."/>
            <person name="Sternberg P.W."/>
            <person name="Mortazavi A."/>
        </authorList>
    </citation>
    <scope>NUCLEOTIDE SEQUENCE [LARGE SCALE GENOMIC DNA]</scope>
    <source>
        <strain evidence="1 2">ALL</strain>
    </source>
</reference>
<evidence type="ECO:0000313" key="2">
    <source>
        <dbReference type="Proteomes" id="UP000298663"/>
    </source>
</evidence>
<sequence length="76" mass="8600">MFSVLLTKNYAAIIHSELEQKREKWSGRRAGKGKQQLICSGTRNDASRHMKCMELEGKEMGEEVKTRENGWGSISG</sequence>
<protein>
    <submittedName>
        <fullName evidence="1">Uncharacterized protein</fullName>
    </submittedName>
</protein>
<proteinExistence type="predicted"/>
<comment type="caution">
    <text evidence="1">The sequence shown here is derived from an EMBL/GenBank/DDBJ whole genome shotgun (WGS) entry which is preliminary data.</text>
</comment>
<organism evidence="1 2">
    <name type="scientific">Steinernema carpocapsae</name>
    <name type="common">Entomopathogenic nematode</name>
    <dbReference type="NCBI Taxonomy" id="34508"/>
    <lineage>
        <taxon>Eukaryota</taxon>
        <taxon>Metazoa</taxon>
        <taxon>Ecdysozoa</taxon>
        <taxon>Nematoda</taxon>
        <taxon>Chromadorea</taxon>
        <taxon>Rhabditida</taxon>
        <taxon>Tylenchina</taxon>
        <taxon>Panagrolaimomorpha</taxon>
        <taxon>Strongyloidoidea</taxon>
        <taxon>Steinernematidae</taxon>
        <taxon>Steinernema</taxon>
    </lineage>
</organism>
<reference evidence="1 2" key="2">
    <citation type="journal article" date="2019" name="G3 (Bethesda)">
        <title>Hybrid Assembly of the Genome of the Entomopathogenic Nematode Steinernema carpocapsae Identifies the X-Chromosome.</title>
        <authorList>
            <person name="Serra L."/>
            <person name="Macchietto M."/>
            <person name="Macias-Munoz A."/>
            <person name="McGill C.J."/>
            <person name="Rodriguez I.M."/>
            <person name="Rodriguez B."/>
            <person name="Murad R."/>
            <person name="Mortazavi A."/>
        </authorList>
    </citation>
    <scope>NUCLEOTIDE SEQUENCE [LARGE SCALE GENOMIC DNA]</scope>
    <source>
        <strain evidence="1 2">ALL</strain>
    </source>
</reference>
<name>A0A4V5ZYG1_STECR</name>
<gene>
    <name evidence="1" type="ORF">L596_027369</name>
</gene>
<dbReference type="AlphaFoldDB" id="A0A4V5ZYG1"/>
<keyword evidence="2" id="KW-1185">Reference proteome</keyword>
<dbReference type="Proteomes" id="UP000298663">
    <property type="component" value="Unassembled WGS sequence"/>
</dbReference>
<accession>A0A4V5ZYG1</accession>
<evidence type="ECO:0000313" key="1">
    <source>
        <dbReference type="EMBL" id="TKR63555.1"/>
    </source>
</evidence>
<dbReference type="EMBL" id="AZBU02000010">
    <property type="protein sequence ID" value="TKR63555.1"/>
    <property type="molecule type" value="Genomic_DNA"/>
</dbReference>